<evidence type="ECO:0000313" key="3">
    <source>
        <dbReference type="Proteomes" id="UP001597251"/>
    </source>
</evidence>
<dbReference type="RefSeq" id="WP_125676988.1">
    <property type="nucleotide sequence ID" value="NZ_JBHTOI010000043.1"/>
</dbReference>
<keyword evidence="3" id="KW-1185">Reference proteome</keyword>
<comment type="caution">
    <text evidence="2">The sequence shown here is derived from an EMBL/GenBank/DDBJ whole genome shotgun (WGS) entry which is preliminary data.</text>
</comment>
<accession>A0ABW4BTR7</accession>
<feature type="transmembrane region" description="Helical" evidence="1">
    <location>
        <begin position="31"/>
        <end position="56"/>
    </location>
</feature>
<feature type="transmembrane region" description="Helical" evidence="1">
    <location>
        <begin position="76"/>
        <end position="95"/>
    </location>
</feature>
<organism evidence="2 3">
    <name type="scientific">Companilactobacillus keshanensis</name>
    <dbReference type="NCBI Taxonomy" id="2486003"/>
    <lineage>
        <taxon>Bacteria</taxon>
        <taxon>Bacillati</taxon>
        <taxon>Bacillota</taxon>
        <taxon>Bacilli</taxon>
        <taxon>Lactobacillales</taxon>
        <taxon>Lactobacillaceae</taxon>
        <taxon>Companilactobacillus</taxon>
    </lineage>
</organism>
<keyword evidence="1" id="KW-0812">Transmembrane</keyword>
<dbReference type="Pfam" id="PF19389">
    <property type="entry name" value="DUF5964"/>
    <property type="match status" value="1"/>
</dbReference>
<evidence type="ECO:0000313" key="2">
    <source>
        <dbReference type="EMBL" id="MFD1418616.1"/>
    </source>
</evidence>
<dbReference type="InterPro" id="IPR046008">
    <property type="entry name" value="DUF5964"/>
</dbReference>
<reference evidence="3" key="1">
    <citation type="journal article" date="2019" name="Int. J. Syst. Evol. Microbiol.">
        <title>The Global Catalogue of Microorganisms (GCM) 10K type strain sequencing project: providing services to taxonomists for standard genome sequencing and annotation.</title>
        <authorList>
            <consortium name="The Broad Institute Genomics Platform"/>
            <consortium name="The Broad Institute Genome Sequencing Center for Infectious Disease"/>
            <person name="Wu L."/>
            <person name="Ma J."/>
        </authorList>
    </citation>
    <scope>NUCLEOTIDE SEQUENCE [LARGE SCALE GENOMIC DNA]</scope>
    <source>
        <strain evidence="3">CCM 8936</strain>
    </source>
</reference>
<name>A0ABW4BTR7_9LACO</name>
<proteinExistence type="predicted"/>
<feature type="transmembrane region" description="Helical" evidence="1">
    <location>
        <begin position="6"/>
        <end position="24"/>
    </location>
</feature>
<gene>
    <name evidence="2" type="ORF">ACFQ42_07675</name>
</gene>
<dbReference type="Proteomes" id="UP001597251">
    <property type="component" value="Unassembled WGS sequence"/>
</dbReference>
<evidence type="ECO:0000256" key="1">
    <source>
        <dbReference type="SAM" id="Phobius"/>
    </source>
</evidence>
<keyword evidence="1" id="KW-0472">Membrane</keyword>
<dbReference type="EMBL" id="JBHTOI010000043">
    <property type="protein sequence ID" value="MFD1418616.1"/>
    <property type="molecule type" value="Genomic_DNA"/>
</dbReference>
<sequence>MKKILAIFPTLVLIVIFIMGIFMYSTNQKLAINYLVVSVAGTFIYTPVALFISGIASEGSGDFVKWKQISTKLKVYYLYLAGIWVVDIIIAMYFMTHN</sequence>
<protein>
    <submittedName>
        <fullName evidence="2">LasU family protein</fullName>
    </submittedName>
</protein>
<keyword evidence="1" id="KW-1133">Transmembrane helix</keyword>